<evidence type="ECO:0000313" key="5">
    <source>
        <dbReference type="EMBL" id="MFK2932331.1"/>
    </source>
</evidence>
<dbReference type="EMBL" id="JADIKL010000011">
    <property type="protein sequence ID" value="MFK2932331.1"/>
    <property type="molecule type" value="Genomic_DNA"/>
</dbReference>
<organism evidence="5 6">
    <name type="scientific">Dyella agri</name>
    <dbReference type="NCBI Taxonomy" id="1926869"/>
    <lineage>
        <taxon>Bacteria</taxon>
        <taxon>Pseudomonadati</taxon>
        <taxon>Pseudomonadota</taxon>
        <taxon>Gammaproteobacteria</taxon>
        <taxon>Lysobacterales</taxon>
        <taxon>Rhodanobacteraceae</taxon>
        <taxon>Dyella</taxon>
    </lineage>
</organism>
<dbReference type="RefSeq" id="WP_404541808.1">
    <property type="nucleotide sequence ID" value="NZ_JADIKL010000011.1"/>
</dbReference>
<keyword evidence="6" id="KW-1185">Reference proteome</keyword>
<dbReference type="PANTHER" id="PTHR30332">
    <property type="entry name" value="PROBABLE GENERAL SECRETION PATHWAY PROTEIN D"/>
    <property type="match status" value="1"/>
</dbReference>
<reference evidence="5 6" key="1">
    <citation type="submission" date="2020-10" db="EMBL/GenBank/DDBJ databases">
        <title>Phylogeny of dyella-like bacteria.</title>
        <authorList>
            <person name="Fu J."/>
        </authorList>
    </citation>
    <scope>NUCLEOTIDE SEQUENCE [LARGE SCALE GENOMIC DNA]</scope>
    <source>
        <strain evidence="5 6">DKC-1</strain>
    </source>
</reference>
<comment type="caution">
    <text evidence="5">The sequence shown here is derived from an EMBL/GenBank/DDBJ whole genome shotgun (WGS) entry which is preliminary data.</text>
</comment>
<dbReference type="InterPro" id="IPR050810">
    <property type="entry name" value="Bact_Secretion_Sys_Channel"/>
</dbReference>
<sequence length="441" mass="45835">MSRTHSLAATGLVAAIAVLSLAPAVMAAAPEASVVLQVHEQRPWTLPRSLERVAIADPAVADLVMLKGRREALLVGKQAGQTTLLIWQRGEAAPQRLAVQVRGAVQEQLQDGSGTGLTVQDGTALLRGSVPSLLDHERSREAAAAAVGDKGRVADTSTVDSGGVVQVDVKVVEFDKTAMSQIGLNFQAGNNGFSYGFGKTAAASGNGSGSGGALSSAFSLVAGHKSADGHHFWNADIDLLQSDGMARVLAEPSLVALSGQSASFLAGGELPIPEPQGLGTTTIIYKQFGIGLTVTPTVLSADRIALKVAPEASDLDYTNAVTLDGISVPAITTRRADTTVELGDGETFVIGGLVSQSISSQVDKIPLLGDIPVIGVFFRDLSYSRQDKELVIAVTPHLIKPFARGSKLPMPGQREAQPNQPVWGSFLLNPAGSDQLPGFSR</sequence>
<dbReference type="PANTHER" id="PTHR30332:SF17">
    <property type="entry name" value="TYPE IV PILIATION SYSTEM PROTEIN DR_0774-RELATED"/>
    <property type="match status" value="1"/>
</dbReference>
<dbReference type="InterPro" id="IPR032789">
    <property type="entry name" value="T2SS-T3SS_pil_N"/>
</dbReference>
<feature type="signal peptide" evidence="2">
    <location>
        <begin position="1"/>
        <end position="27"/>
    </location>
</feature>
<feature type="chain" id="PRO_5047267740" evidence="2">
    <location>
        <begin position="28"/>
        <end position="441"/>
    </location>
</feature>
<dbReference type="InterPro" id="IPR004846">
    <property type="entry name" value="T2SS/T3SS_dom"/>
</dbReference>
<feature type="domain" description="Type II/III secretion system secretin-like" evidence="3">
    <location>
        <begin position="240"/>
        <end position="400"/>
    </location>
</feature>
<comment type="similarity">
    <text evidence="1">Belongs to the bacterial secretin family.</text>
</comment>
<protein>
    <submittedName>
        <fullName evidence="5">Type II and III secretion system protein family protein</fullName>
    </submittedName>
</protein>
<evidence type="ECO:0000259" key="4">
    <source>
        <dbReference type="Pfam" id="PF13629"/>
    </source>
</evidence>
<dbReference type="PRINTS" id="PR00811">
    <property type="entry name" value="BCTERIALGSPD"/>
</dbReference>
<evidence type="ECO:0000313" key="6">
    <source>
        <dbReference type="Proteomes" id="UP001620397"/>
    </source>
</evidence>
<evidence type="ECO:0000259" key="3">
    <source>
        <dbReference type="Pfam" id="PF00263"/>
    </source>
</evidence>
<gene>
    <name evidence="5" type="ORF">ISP14_16225</name>
</gene>
<dbReference type="InterPro" id="IPR001775">
    <property type="entry name" value="GspD/PilQ"/>
</dbReference>
<evidence type="ECO:0000256" key="1">
    <source>
        <dbReference type="RuleBase" id="RU004003"/>
    </source>
</evidence>
<accession>A0ABW8KK54</accession>
<feature type="domain" description="Pilus formation protein N-terminal" evidence="4">
    <location>
        <begin position="31"/>
        <end position="101"/>
    </location>
</feature>
<dbReference type="Proteomes" id="UP001620397">
    <property type="component" value="Unassembled WGS sequence"/>
</dbReference>
<name>A0ABW8KK54_9GAMM</name>
<evidence type="ECO:0000256" key="2">
    <source>
        <dbReference type="SAM" id="SignalP"/>
    </source>
</evidence>
<dbReference type="Pfam" id="PF13629">
    <property type="entry name" value="T2SS-T3SS_pil_N"/>
    <property type="match status" value="1"/>
</dbReference>
<keyword evidence="2" id="KW-0732">Signal</keyword>
<proteinExistence type="inferred from homology"/>
<dbReference type="Pfam" id="PF00263">
    <property type="entry name" value="Secretin"/>
    <property type="match status" value="1"/>
</dbReference>